<keyword evidence="7 15" id="KW-0285">Flavoprotein</keyword>
<dbReference type="Pfam" id="PF01266">
    <property type="entry name" value="DAO"/>
    <property type="match status" value="1"/>
</dbReference>
<evidence type="ECO:0000256" key="15">
    <source>
        <dbReference type="HAMAP-Rule" id="MF_01202"/>
    </source>
</evidence>
<dbReference type="UniPathway" id="UPA00043">
    <property type="reaction ID" value="UER00498"/>
</dbReference>
<dbReference type="EC" id="1.4.99.-" evidence="15"/>
<dbReference type="PROSITE" id="PS00395">
    <property type="entry name" value="ALANINE_RACEMASE"/>
    <property type="match status" value="1"/>
</dbReference>
<dbReference type="GO" id="GO:0008718">
    <property type="term" value="F:D-amino-acid dehydrogenase activity"/>
    <property type="evidence" value="ECO:0007669"/>
    <property type="project" value="UniProtKB-UniRule"/>
</dbReference>
<dbReference type="CDD" id="cd06827">
    <property type="entry name" value="PLPDE_III_AR_proteobact"/>
    <property type="match status" value="1"/>
</dbReference>
<dbReference type="EMBL" id="AAHYLM010000003">
    <property type="protein sequence ID" value="ECB7120517.1"/>
    <property type="molecule type" value="Genomic_DNA"/>
</dbReference>
<evidence type="ECO:0000259" key="18">
    <source>
        <dbReference type="SMART" id="SM01005"/>
    </source>
</evidence>
<evidence type="ECO:0000256" key="7">
    <source>
        <dbReference type="ARBA" id="ARBA00022630"/>
    </source>
</evidence>
<protein>
    <recommendedName>
        <fullName evidence="14 15">Multifunctional fusion protein</fullName>
    </recommendedName>
    <domain>
        <recommendedName>
            <fullName evidence="14">Alanine racemase</fullName>
            <ecNumber evidence="14">5.1.1.1</ecNumber>
        </recommendedName>
    </domain>
    <domain>
        <recommendedName>
            <fullName evidence="15">D-amino acid dehydrogenase</fullName>
            <ecNumber evidence="15">1.4.99.-</ecNumber>
        </recommendedName>
    </domain>
</protein>
<comment type="catalytic activity">
    <reaction evidence="1 14">
        <text>L-alanine = D-alanine</text>
        <dbReference type="Rhea" id="RHEA:20249"/>
        <dbReference type="ChEBI" id="CHEBI:57416"/>
        <dbReference type="ChEBI" id="CHEBI:57972"/>
        <dbReference type="EC" id="5.1.1.1"/>
    </reaction>
</comment>
<evidence type="ECO:0000256" key="11">
    <source>
        <dbReference type="ARBA" id="ARBA00023235"/>
    </source>
</evidence>
<dbReference type="NCBIfam" id="NF002970">
    <property type="entry name" value="PRK03646.1"/>
    <property type="match status" value="1"/>
</dbReference>
<organism evidence="19">
    <name type="scientific">Salmonella enterica subsp. enterica serovar Bareilly</name>
    <dbReference type="NCBI Taxonomy" id="58096"/>
    <lineage>
        <taxon>Bacteria</taxon>
        <taxon>Pseudomonadati</taxon>
        <taxon>Pseudomonadota</taxon>
        <taxon>Gammaproteobacteria</taxon>
        <taxon>Enterobacterales</taxon>
        <taxon>Enterobacteriaceae</taxon>
        <taxon>Salmonella</taxon>
    </lineage>
</organism>
<dbReference type="GO" id="GO:0008784">
    <property type="term" value="F:alanine racemase activity"/>
    <property type="evidence" value="ECO:0007669"/>
    <property type="project" value="UniProtKB-UniRule"/>
</dbReference>
<feature type="binding site" evidence="15">
    <location>
        <begin position="3"/>
        <end position="17"/>
    </location>
    <ligand>
        <name>FAD</name>
        <dbReference type="ChEBI" id="CHEBI:57692"/>
    </ligand>
</feature>
<dbReference type="GO" id="GO:0030170">
    <property type="term" value="F:pyridoxal phosphate binding"/>
    <property type="evidence" value="ECO:0007669"/>
    <property type="project" value="UniProtKB-UniRule"/>
</dbReference>
<evidence type="ECO:0000256" key="1">
    <source>
        <dbReference type="ARBA" id="ARBA00000316"/>
    </source>
</evidence>
<dbReference type="PANTHER" id="PTHR30511:SF0">
    <property type="entry name" value="ALANINE RACEMASE, CATABOLIC-RELATED"/>
    <property type="match status" value="1"/>
</dbReference>
<dbReference type="NCBIfam" id="NF001933">
    <property type="entry name" value="PRK00711.1"/>
    <property type="match status" value="1"/>
</dbReference>
<comment type="pathway">
    <text evidence="14">Amino-acid biosynthesis; D-alanine biosynthesis; D-alanine from L-alanine: step 1/1.</text>
</comment>
<dbReference type="NCBIfam" id="TIGR00492">
    <property type="entry name" value="alr"/>
    <property type="match status" value="1"/>
</dbReference>
<dbReference type="InterPro" id="IPR009006">
    <property type="entry name" value="Ala_racemase/Decarboxylase_C"/>
</dbReference>
<dbReference type="InterPro" id="IPR020622">
    <property type="entry name" value="Ala_racemase_pyridoxalP-BS"/>
</dbReference>
<comment type="function">
    <text evidence="12">Isomerizes L-alanine to D-alanine which is then oxidized to pyruvate by DadA.</text>
</comment>
<evidence type="ECO:0000256" key="8">
    <source>
        <dbReference type="ARBA" id="ARBA00022827"/>
    </source>
</evidence>
<comment type="catalytic activity">
    <reaction evidence="13 15">
        <text>a D-alpha-amino acid + A + H2O = a 2-oxocarboxylate + AH2 + NH4(+)</text>
        <dbReference type="Rhea" id="RHEA:18125"/>
        <dbReference type="ChEBI" id="CHEBI:13193"/>
        <dbReference type="ChEBI" id="CHEBI:15377"/>
        <dbReference type="ChEBI" id="CHEBI:17499"/>
        <dbReference type="ChEBI" id="CHEBI:28938"/>
        <dbReference type="ChEBI" id="CHEBI:35179"/>
        <dbReference type="ChEBI" id="CHEBI:59871"/>
    </reaction>
</comment>
<evidence type="ECO:0000256" key="5">
    <source>
        <dbReference type="ARBA" id="ARBA00007880"/>
    </source>
</evidence>
<comment type="function">
    <text evidence="14">Catalyzes the interconversion of L-alanine and D-alanine. May also act on other amino acids.</text>
</comment>
<dbReference type="GO" id="GO:0055130">
    <property type="term" value="P:D-alanine catabolic process"/>
    <property type="evidence" value="ECO:0007669"/>
    <property type="project" value="UniProtKB-UniPathway"/>
</dbReference>
<dbReference type="SUPFAM" id="SSF51905">
    <property type="entry name" value="FAD/NAD(P)-binding domain"/>
    <property type="match status" value="1"/>
</dbReference>
<feature type="active site" description="Proton acceptor; specific for D-alanine" evidence="14">
    <location>
        <position position="472"/>
    </location>
</feature>
<reference evidence="19" key="1">
    <citation type="submission" date="2019-03" db="EMBL/GenBank/DDBJ databases">
        <authorList>
            <person name="Ashton P.M."/>
            <person name="Dallman T."/>
            <person name="Nair S."/>
            <person name="De Pinna E."/>
            <person name="Peters T."/>
            <person name="Grant K."/>
        </authorList>
    </citation>
    <scope>NUCLEOTIDE SEQUENCE</scope>
    <source>
        <strain evidence="19">266955</strain>
    </source>
</reference>
<comment type="caution">
    <text evidence="19">The sequence shown here is derived from an EMBL/GenBank/DDBJ whole genome shotgun (WGS) entry which is preliminary data.</text>
</comment>
<evidence type="ECO:0000256" key="2">
    <source>
        <dbReference type="ARBA" id="ARBA00001933"/>
    </source>
</evidence>
<comment type="cofactor">
    <cofactor evidence="3 15">
        <name>FAD</name>
        <dbReference type="ChEBI" id="CHEBI:57692"/>
    </cofactor>
</comment>
<dbReference type="HAMAP" id="MF_01201">
    <property type="entry name" value="Ala_racemase"/>
    <property type="match status" value="1"/>
</dbReference>
<evidence type="ECO:0000256" key="3">
    <source>
        <dbReference type="ARBA" id="ARBA00001974"/>
    </source>
</evidence>
<dbReference type="SUPFAM" id="SSF54373">
    <property type="entry name" value="FAD-linked reductases, C-terminal domain"/>
    <property type="match status" value="1"/>
</dbReference>
<dbReference type="InterPro" id="IPR011079">
    <property type="entry name" value="Ala_racemase_C"/>
</dbReference>
<dbReference type="Pfam" id="PF00842">
    <property type="entry name" value="Ala_racemase_C"/>
    <property type="match status" value="1"/>
</dbReference>
<dbReference type="PRINTS" id="PR00992">
    <property type="entry name" value="ALARACEMASE"/>
</dbReference>
<evidence type="ECO:0000256" key="6">
    <source>
        <dbReference type="ARBA" id="ARBA00009410"/>
    </source>
</evidence>
<comment type="cofactor">
    <cofactor evidence="2 14 16">
        <name>pyridoxal 5'-phosphate</name>
        <dbReference type="ChEBI" id="CHEBI:597326"/>
    </cofactor>
</comment>
<sequence>MRVVILGSGVVGVTSAWYLSQAGHDVTVIDRESGPAQETSAANAGQISPGYAAPWAAPGVPLKAIKWMFQRHAPLAVRLDGTPFQLKWMWQMLRNCDTRHYMENKGRMVRLAEYSRDCLKTLRAATGIEYEGRQGGTLQLFRTAQQYENATRDIAVLEDAGVPYQLLESSRLAEVEPALAEVAHKLTGGLRLPNDETGDCQLFTQRLARMAEQAGVTFRFNTPVEKLLYENDQIYGVKCADEIIKADAYVMAFGSYSTAMLKGIVDIPVYPLKGYSLTIPIVEPDGAPVSTILDETYKIAITRFDKRIRVGGMAEIVGFNTDLLQPRRETLEMVVRDLFPRGGHIEQATFWTGLRPMTPDGTPVVGRTRYKNLWLNTGHGTLGWTMACGSGQLLSDILSGRTPAIPYDDLSVARYRSDFTPTPRNVCIARITDKGSEMTRPIQASLDLQVMKQNLAIVRRAAPEARVWSVVKANAYGHGIERVWSALGATDGFAMLNLEEAITLRERGWKGPILMLEGFFHAQDLEAYDTYRLTTCIHSNWQLKALQNARLNAPLDIYVKVNSGMNRLGFQPERAQTVWQQLRAMRNVGEMTLMSHFAQADHPEGIGEAMRRIALATEGLQCSYSLSNSAATLWHPQAHYDWVRPGIILYGASPSGQWRDIADTGLKPVMTLSSEIIGVQTLSAGERVGYGGGYSVTQEQRIGIVAAGYADGYPRHAPTGTPVLVDGIRTRTVGTVSMDMLAVDLTPCPQAGIGTPVELWGKEIKVDDVASAAGTLGYELLCAVAPRVPFVTT</sequence>
<comment type="pathway">
    <text evidence="4">Amino-acid degradation; D-alanine degradation; NH(3) and pyruvate from D-alanine: step 1/1.</text>
</comment>
<evidence type="ECO:0000313" key="19">
    <source>
        <dbReference type="EMBL" id="ECB7120517.1"/>
    </source>
</evidence>
<accession>A0A5Y0SPC5</accession>
<feature type="modified residue" description="N6-(pyridoxal phosphate)lysine" evidence="14 16">
    <location>
        <position position="472"/>
    </location>
</feature>
<dbReference type="FunFam" id="2.40.37.10:FF:000002">
    <property type="entry name" value="Alanine racemase"/>
    <property type="match status" value="1"/>
</dbReference>
<dbReference type="InterPro" id="IPR000821">
    <property type="entry name" value="Ala_racemase"/>
</dbReference>
<dbReference type="InterPro" id="IPR001608">
    <property type="entry name" value="Ala_racemase_N"/>
</dbReference>
<feature type="domain" description="Alanine racemase C-terminal" evidence="18">
    <location>
        <begin position="669"/>
        <end position="793"/>
    </location>
</feature>
<dbReference type="InterPro" id="IPR036188">
    <property type="entry name" value="FAD/NAD-bd_sf"/>
</dbReference>
<dbReference type="HAMAP" id="MF_01202">
    <property type="entry name" value="DadA"/>
    <property type="match status" value="1"/>
</dbReference>
<dbReference type="FunFam" id="3.20.20.10:FF:000002">
    <property type="entry name" value="Alanine racemase"/>
    <property type="match status" value="1"/>
</dbReference>
<evidence type="ECO:0000256" key="10">
    <source>
        <dbReference type="ARBA" id="ARBA00023002"/>
    </source>
</evidence>
<dbReference type="Gene3D" id="2.40.37.10">
    <property type="entry name" value="Lyase, Ornithine Decarboxylase, Chain A, domain 1"/>
    <property type="match status" value="1"/>
</dbReference>
<keyword evidence="11 14" id="KW-0413">Isomerase</keyword>
<dbReference type="InterPro" id="IPR006076">
    <property type="entry name" value="FAD-dep_OxRdtase"/>
</dbReference>
<gene>
    <name evidence="19" type="primary">alr</name>
    <name evidence="15" type="synonym">dadA</name>
    <name evidence="19" type="ORF">E0965_05300</name>
</gene>
<evidence type="ECO:0000256" key="9">
    <source>
        <dbReference type="ARBA" id="ARBA00022898"/>
    </source>
</evidence>
<dbReference type="InterPro" id="IPR029066">
    <property type="entry name" value="PLP-binding_barrel"/>
</dbReference>
<dbReference type="InterPro" id="IPR023080">
    <property type="entry name" value="DadA"/>
</dbReference>
<dbReference type="SUPFAM" id="SSF50621">
    <property type="entry name" value="Alanine racemase C-terminal domain-like"/>
    <property type="match status" value="1"/>
</dbReference>
<keyword evidence="10 15" id="KW-0560">Oxidoreductase</keyword>
<name>A0A5Y0SPC5_SALET</name>
<dbReference type="SMART" id="SM01005">
    <property type="entry name" value="Ala_racemase_C"/>
    <property type="match status" value="1"/>
</dbReference>
<evidence type="ECO:0000256" key="12">
    <source>
        <dbReference type="ARBA" id="ARBA00037715"/>
    </source>
</evidence>
<comment type="similarity">
    <text evidence="6 15">Belongs to the DadA oxidoreductase family.</text>
</comment>
<dbReference type="GO" id="GO:0005829">
    <property type="term" value="C:cytosol"/>
    <property type="evidence" value="ECO:0007669"/>
    <property type="project" value="TreeGrafter"/>
</dbReference>
<proteinExistence type="inferred from homology"/>
<dbReference type="AlphaFoldDB" id="A0A5Y0SPC5"/>
<comment type="function">
    <text evidence="15">Oxidative deamination of D-amino acids.</text>
</comment>
<dbReference type="Gene3D" id="3.50.50.60">
    <property type="entry name" value="FAD/NAD(P)-binding domain"/>
    <property type="match status" value="2"/>
</dbReference>
<evidence type="ECO:0000256" key="13">
    <source>
        <dbReference type="ARBA" id="ARBA00047884"/>
    </source>
</evidence>
<feature type="active site" description="Proton acceptor; specific for L-alanine" evidence="14">
    <location>
        <position position="690"/>
    </location>
</feature>
<evidence type="ECO:0000256" key="4">
    <source>
        <dbReference type="ARBA" id="ARBA00004960"/>
    </source>
</evidence>
<evidence type="ECO:0000256" key="17">
    <source>
        <dbReference type="PIRSR" id="PIRSR600821-52"/>
    </source>
</evidence>
<feature type="binding site" evidence="14 17">
    <location>
        <position position="738"/>
    </location>
    <ligand>
        <name>substrate</name>
    </ligand>
</feature>
<dbReference type="Pfam" id="PF01168">
    <property type="entry name" value="Ala_racemase_N"/>
    <property type="match status" value="1"/>
</dbReference>
<dbReference type="GO" id="GO:0030632">
    <property type="term" value="P:D-alanine biosynthetic process"/>
    <property type="evidence" value="ECO:0007669"/>
    <property type="project" value="UniProtKB-UniRule"/>
</dbReference>
<evidence type="ECO:0000256" key="16">
    <source>
        <dbReference type="PIRSR" id="PIRSR600821-50"/>
    </source>
</evidence>
<dbReference type="Gene3D" id="3.20.20.10">
    <property type="entry name" value="Alanine racemase"/>
    <property type="match status" value="1"/>
</dbReference>
<dbReference type="FunFam" id="3.50.50.60:FF:000020">
    <property type="entry name" value="D-amino acid dehydrogenase"/>
    <property type="match status" value="1"/>
</dbReference>
<dbReference type="EC" id="5.1.1.1" evidence="14"/>
<dbReference type="UniPathway" id="UPA00042">
    <property type="reaction ID" value="UER00497"/>
</dbReference>
<dbReference type="PANTHER" id="PTHR30511">
    <property type="entry name" value="ALANINE RACEMASE"/>
    <property type="match status" value="1"/>
</dbReference>
<keyword evidence="8 15" id="KW-0274">FAD</keyword>
<dbReference type="GO" id="GO:0042803">
    <property type="term" value="F:protein homodimerization activity"/>
    <property type="evidence" value="ECO:0007669"/>
    <property type="project" value="UniProtKB-ARBA"/>
</dbReference>
<dbReference type="SUPFAM" id="SSF51419">
    <property type="entry name" value="PLP-binding barrel"/>
    <property type="match status" value="1"/>
</dbReference>
<evidence type="ECO:0000256" key="14">
    <source>
        <dbReference type="HAMAP-Rule" id="MF_01201"/>
    </source>
</evidence>
<feature type="binding site" evidence="14 17">
    <location>
        <position position="567"/>
    </location>
    <ligand>
        <name>substrate</name>
    </ligand>
</feature>
<comment type="similarity">
    <text evidence="5 14">Belongs to the alanine racemase family.</text>
</comment>
<dbReference type="Gene3D" id="3.30.9.10">
    <property type="entry name" value="D-Amino Acid Oxidase, subunit A, domain 2"/>
    <property type="match status" value="1"/>
</dbReference>
<keyword evidence="9 14" id="KW-0663">Pyridoxal phosphate</keyword>